<name>A0ACD5AHU4_9ACTN</name>
<keyword evidence="2" id="KW-1185">Reference proteome</keyword>
<evidence type="ECO:0000313" key="2">
    <source>
        <dbReference type="Proteomes" id="UP001432251"/>
    </source>
</evidence>
<dbReference type="EMBL" id="CP146022">
    <property type="protein sequence ID" value="WWQ66788.1"/>
    <property type="molecule type" value="Genomic_DNA"/>
</dbReference>
<proteinExistence type="predicted"/>
<gene>
    <name evidence="1" type="ORF">V2W30_27905</name>
</gene>
<organism evidence="1 2">
    <name type="scientific">Streptomyces citrinus</name>
    <dbReference type="NCBI Taxonomy" id="3118173"/>
    <lineage>
        <taxon>Bacteria</taxon>
        <taxon>Bacillati</taxon>
        <taxon>Actinomycetota</taxon>
        <taxon>Actinomycetes</taxon>
        <taxon>Kitasatosporales</taxon>
        <taxon>Streptomycetaceae</taxon>
        <taxon>Streptomyces</taxon>
    </lineage>
</organism>
<sequence length="124" mass="13122">MTHGYGQQGGPAGGFGAPPPAFQPAPPPPPPVVPGPEFVAADEYNGLVVDSEGAHFEQGPHAIDLPWSRLRTVHFQPLPSGLSVTAVTHDGPVFACQVRARRRSQVATWSAELGAVLQHYLQGR</sequence>
<evidence type="ECO:0000313" key="1">
    <source>
        <dbReference type="EMBL" id="WWQ66788.1"/>
    </source>
</evidence>
<reference evidence="1" key="1">
    <citation type="journal article" date="2025" name="Int. J. Syst. Evol. Microbiol.">
        <title>Streptomyces citrinus sp. nov., with yellow diffusible pigment.</title>
        <authorList>
            <person name="He Y."/>
            <person name="Yang E."/>
            <person name="Xu J."/>
            <person name="Sun Y."/>
            <person name="Sun L."/>
        </authorList>
    </citation>
    <scope>NUCLEOTIDE SEQUENCE</scope>
    <source>
        <strain evidence="1">Q6</strain>
    </source>
</reference>
<protein>
    <submittedName>
        <fullName evidence="1">Uncharacterized protein</fullName>
    </submittedName>
</protein>
<accession>A0ACD5AHU4</accession>
<dbReference type="Proteomes" id="UP001432251">
    <property type="component" value="Chromosome"/>
</dbReference>